<dbReference type="STRING" id="402384.HM131_07110"/>
<dbReference type="Pfam" id="PF08892">
    <property type="entry name" value="YqcI_YcgG"/>
    <property type="match status" value="1"/>
</dbReference>
<keyword evidence="2" id="KW-1185">Reference proteome</keyword>
<dbReference type="InterPro" id="IPR014988">
    <property type="entry name" value="Uncharacterised_YqcI/YcgG"/>
</dbReference>
<dbReference type="Proteomes" id="UP000192527">
    <property type="component" value="Chromosome"/>
</dbReference>
<evidence type="ECO:0000313" key="1">
    <source>
        <dbReference type="EMBL" id="ARI76619.1"/>
    </source>
</evidence>
<accession>A0A1W5ZTK6</accession>
<dbReference type="PANTHER" id="PTHR40045:SF1">
    <property type="entry name" value="YQCI_YCGG FAMILY PROTEIN"/>
    <property type="match status" value="1"/>
</dbReference>
<dbReference type="RefSeq" id="WP_085029097.1">
    <property type="nucleotide sequence ID" value="NZ_CP020772.1"/>
</dbReference>
<sequence length="251" mass="29900">MFLCSKSWIEENKKELDLWKLSAFEHFSTIMTDKKKPYPCVPGIQGFSKDMLRFGFAGDPRLEETAKHLSILLKEYGEISRDTGAYASLVVLFDSRSISTETDVEDYRELFWNLLNKVHKYDEEPWPENIPQYPDHHEWEFCFDQEPYFTFCATPAHSLRKSRYFPYFLMAFQPRWVFEEINASTTLGSRLKTIIRKRLVDYDQISPHPDLKWYGQEDNYEWKQYFLSEDETSPSKCPFMAIKNKLKSLRS</sequence>
<organism evidence="1 2">
    <name type="scientific">Halobacillus mangrovi</name>
    <dbReference type="NCBI Taxonomy" id="402384"/>
    <lineage>
        <taxon>Bacteria</taxon>
        <taxon>Bacillati</taxon>
        <taxon>Bacillota</taxon>
        <taxon>Bacilli</taxon>
        <taxon>Bacillales</taxon>
        <taxon>Bacillaceae</taxon>
        <taxon>Halobacillus</taxon>
    </lineage>
</organism>
<reference evidence="1 2" key="1">
    <citation type="submission" date="2017-04" db="EMBL/GenBank/DDBJ databases">
        <title>The whole genome sequencing and assembly of Halobacillus mangrovi strain.</title>
        <authorList>
            <person name="Lee S.-J."/>
            <person name="Park M.-K."/>
            <person name="Kim J.-Y."/>
            <person name="Lee Y.-J."/>
            <person name="Yi H."/>
            <person name="Bahn Y.-S."/>
            <person name="Kim J.F."/>
            <person name="Lee D.-W."/>
        </authorList>
    </citation>
    <scope>NUCLEOTIDE SEQUENCE [LARGE SCALE GENOMIC DNA]</scope>
    <source>
        <strain evidence="1 2">KTB 131</strain>
    </source>
</reference>
<dbReference type="KEGG" id="hmn:HM131_07110"/>
<dbReference type="AlphaFoldDB" id="A0A1W5ZTK6"/>
<proteinExistence type="predicted"/>
<name>A0A1W5ZTK6_9BACI</name>
<evidence type="ECO:0008006" key="3">
    <source>
        <dbReference type="Google" id="ProtNLM"/>
    </source>
</evidence>
<dbReference type="EMBL" id="CP020772">
    <property type="protein sequence ID" value="ARI76619.1"/>
    <property type="molecule type" value="Genomic_DNA"/>
</dbReference>
<dbReference type="PANTHER" id="PTHR40045">
    <property type="entry name" value="YCGG FAMILY PROTEIN"/>
    <property type="match status" value="1"/>
</dbReference>
<protein>
    <recommendedName>
        <fullName evidence="3">YqcI/YcgG family protein</fullName>
    </recommendedName>
</protein>
<dbReference type="OrthoDB" id="112290at2"/>
<evidence type="ECO:0000313" key="2">
    <source>
        <dbReference type="Proteomes" id="UP000192527"/>
    </source>
</evidence>
<gene>
    <name evidence="1" type="ORF">HM131_07110</name>
</gene>